<dbReference type="CDD" id="cd13585">
    <property type="entry name" value="PBP2_TMBP_like"/>
    <property type="match status" value="1"/>
</dbReference>
<keyword evidence="4 5" id="KW-0732">Signal</keyword>
<comment type="subcellular location">
    <subcellularLocation>
        <location evidence="1">Cell envelope</location>
    </subcellularLocation>
</comment>
<dbReference type="KEGG" id="baqk:QN215_00860"/>
<dbReference type="EMBL" id="CP129674">
    <property type="protein sequence ID" value="XDS44726.1"/>
    <property type="molecule type" value="Genomic_DNA"/>
</dbReference>
<dbReference type="PANTHER" id="PTHR43649">
    <property type="entry name" value="ARABINOSE-BINDING PROTEIN-RELATED"/>
    <property type="match status" value="1"/>
</dbReference>
<feature type="chain" id="PRO_5044221247" evidence="5">
    <location>
        <begin position="27"/>
        <end position="448"/>
    </location>
</feature>
<dbReference type="InterPro" id="IPR050490">
    <property type="entry name" value="Bact_solute-bd_prot1"/>
</dbReference>
<sequence length="448" mass="48485">MRNTRRARKIASAVAAATLIATGLGACGGSDSSADSGALSYWLWDANQKSAYERCAREFEKKNPDIKVEVTQYGWDDYWSNITNGFVAGTAPDVFTDHLGHYPEFIQQEQLVALDEHMTINASDYQKGLADLWTGPDGHNYGMPKDFDTTALFYNKDFTETAGINEEQMANLTWNPDDGGNLETIIAKLTVDKNGKHGNEAGFDKNGVEVYGLALDFGSGDAIGQTQYAPLAGSTGWRNTNKNPWGTKYNFDDERFQATIAWERKMIEAGFVPTLESTKGQSSADVFAAGKIAIASNGSWMANQFFGYEKVNVGLAPNPTGPEGRASMYNGLGDSIWAGSKKIDQAAKFIEFLGSAACQTIVGEDAVVFPAVPAGTEKAIESWKAKGIDVTPFTTHIDEGTTFLYPITDHASKISQIMAPALDSVLMGKSKVSSLNAANDEINALFDE</sequence>
<dbReference type="Gene3D" id="3.40.190.10">
    <property type="entry name" value="Periplasmic binding protein-like II"/>
    <property type="match status" value="1"/>
</dbReference>
<accession>A0AB39U799</accession>
<evidence type="ECO:0000256" key="4">
    <source>
        <dbReference type="ARBA" id="ARBA00022729"/>
    </source>
</evidence>
<evidence type="ECO:0000256" key="5">
    <source>
        <dbReference type="SAM" id="SignalP"/>
    </source>
</evidence>
<evidence type="ECO:0000256" key="3">
    <source>
        <dbReference type="ARBA" id="ARBA00022448"/>
    </source>
</evidence>
<dbReference type="InterPro" id="IPR006059">
    <property type="entry name" value="SBP"/>
</dbReference>
<gene>
    <name evidence="6" type="ORF">QN215_00860</name>
</gene>
<comment type="similarity">
    <text evidence="2">Belongs to the bacterial solute-binding protein 1 family.</text>
</comment>
<keyword evidence="3" id="KW-0813">Transport</keyword>
<evidence type="ECO:0000313" key="6">
    <source>
        <dbReference type="EMBL" id="XDS44726.1"/>
    </source>
</evidence>
<evidence type="ECO:0000256" key="1">
    <source>
        <dbReference type="ARBA" id="ARBA00004196"/>
    </source>
</evidence>
<dbReference type="PROSITE" id="PS51257">
    <property type="entry name" value="PROKAR_LIPOPROTEIN"/>
    <property type="match status" value="1"/>
</dbReference>
<organism evidence="6">
    <name type="scientific">Bifidobacterium aquikefiricola</name>
    <dbReference type="NCBI Taxonomy" id="3059038"/>
    <lineage>
        <taxon>Bacteria</taxon>
        <taxon>Bacillati</taxon>
        <taxon>Actinomycetota</taxon>
        <taxon>Actinomycetes</taxon>
        <taxon>Bifidobacteriales</taxon>
        <taxon>Bifidobacteriaceae</taxon>
        <taxon>Bifidobacterium</taxon>
    </lineage>
</organism>
<dbReference type="GO" id="GO:0030313">
    <property type="term" value="C:cell envelope"/>
    <property type="evidence" value="ECO:0007669"/>
    <property type="project" value="UniProtKB-SubCell"/>
</dbReference>
<dbReference type="Pfam" id="PF01547">
    <property type="entry name" value="SBP_bac_1"/>
    <property type="match status" value="1"/>
</dbReference>
<reference evidence="6" key="1">
    <citation type="submission" date="2023-07" db="EMBL/GenBank/DDBJ databases">
        <title>Bifidobacterium aquikefiriaerophilum sp. nov. and Bifidobacterium eccum sp. nov., isolated from water kefir.</title>
        <authorList>
            <person name="Breselge S."/>
            <person name="Bellassi P."/>
            <person name="Barcenilla C."/>
            <person name="Alvarez-Ordonez A."/>
            <person name="Morelli L."/>
            <person name="Cotter P.D."/>
        </authorList>
    </citation>
    <scope>NUCLEOTIDE SEQUENCE</scope>
    <source>
        <strain evidence="6">WK041_4_12</strain>
    </source>
</reference>
<dbReference type="AlphaFoldDB" id="A0AB39U799"/>
<protein>
    <submittedName>
        <fullName evidence="6">Sugar ABC transporter substrate-binding protein</fullName>
    </submittedName>
</protein>
<evidence type="ECO:0000256" key="2">
    <source>
        <dbReference type="ARBA" id="ARBA00008520"/>
    </source>
</evidence>
<dbReference type="SUPFAM" id="SSF53850">
    <property type="entry name" value="Periplasmic binding protein-like II"/>
    <property type="match status" value="1"/>
</dbReference>
<proteinExistence type="inferred from homology"/>
<name>A0AB39U799_9BIFI</name>
<dbReference type="PANTHER" id="PTHR43649:SF31">
    <property type="entry name" value="SN-GLYCEROL-3-PHOSPHATE-BINDING PERIPLASMIC PROTEIN UGPB"/>
    <property type="match status" value="1"/>
</dbReference>
<dbReference type="RefSeq" id="WP_369344270.1">
    <property type="nucleotide sequence ID" value="NZ_CP129674.1"/>
</dbReference>
<feature type="signal peptide" evidence="5">
    <location>
        <begin position="1"/>
        <end position="26"/>
    </location>
</feature>